<dbReference type="EMBL" id="AHNR02000028">
    <property type="protein sequence ID" value="EKR55633.1"/>
    <property type="molecule type" value="Genomic_DNA"/>
</dbReference>
<accession>A0A0E2D838</accession>
<protein>
    <submittedName>
        <fullName evidence="2">Uncharacterized protein</fullName>
    </submittedName>
</protein>
<name>A0A0E2D838_LEPIR</name>
<comment type="caution">
    <text evidence="2">The sequence shown here is derived from an EMBL/GenBank/DDBJ whole genome shotgun (WGS) entry which is preliminary data.</text>
</comment>
<evidence type="ECO:0000313" key="3">
    <source>
        <dbReference type="Proteomes" id="UP000001340"/>
    </source>
</evidence>
<evidence type="ECO:0000256" key="1">
    <source>
        <dbReference type="SAM" id="MobiDB-lite"/>
    </source>
</evidence>
<feature type="region of interest" description="Disordered" evidence="1">
    <location>
        <begin position="619"/>
        <end position="639"/>
    </location>
</feature>
<organism evidence="2 3">
    <name type="scientific">Leptospira interrogans str. UI 12758</name>
    <dbReference type="NCBI Taxonomy" id="1049938"/>
    <lineage>
        <taxon>Bacteria</taxon>
        <taxon>Pseudomonadati</taxon>
        <taxon>Spirochaetota</taxon>
        <taxon>Spirochaetia</taxon>
        <taxon>Leptospirales</taxon>
        <taxon>Leptospiraceae</taxon>
        <taxon>Leptospira</taxon>
    </lineage>
</organism>
<gene>
    <name evidence="2" type="ORF">LEP1GSC105_2187</name>
</gene>
<reference evidence="2 3" key="1">
    <citation type="submission" date="2012-10" db="EMBL/GenBank/DDBJ databases">
        <authorList>
            <person name="Harkins D.M."/>
            <person name="Durkin A.S."/>
            <person name="Brinkac L.M."/>
            <person name="Haft D.H."/>
            <person name="Selengut J.D."/>
            <person name="Sanka R."/>
            <person name="DePew J."/>
            <person name="Purushe J."/>
            <person name="Chanthongthip A."/>
            <person name="Lattana O."/>
            <person name="Phetsouvanh R."/>
            <person name="Newton P.N."/>
            <person name="Vinetz J.M."/>
            <person name="Sutton G.G."/>
            <person name="Nierman W.C."/>
            <person name="Fouts D.E."/>
        </authorList>
    </citation>
    <scope>NUCLEOTIDE SEQUENCE [LARGE SCALE GENOMIC DNA]</scope>
    <source>
        <strain evidence="2 3">UI 12758</strain>
    </source>
</reference>
<feature type="compositionally biased region" description="Basic and acidic residues" evidence="1">
    <location>
        <begin position="624"/>
        <end position="635"/>
    </location>
</feature>
<dbReference type="RefSeq" id="WP_002123310.1">
    <property type="nucleotide sequence ID" value="NZ_AHNR02000028.1"/>
</dbReference>
<sequence length="779" mass="88503">MNFFERWANYFFGTSTAMEFATSSKNLKDFRQEAELFVQDVNPSFPLESISLIKKLVIAFPDLSQAVKRSLTLGNSGIEWKIDADENGKKKIQTDIDTFFKKHPGITNHLLRQILTTGALSAEIVPSLNLDSVAEIRLIPVEKVIFKKEIDANNIVRFVPYEKGKFGYNRLNEEQYVYEAIEREEDSPYAIPPFLSVVRWINSQFKTQDNIDKTLNKWGLLGFIIAKFKRPRLLPGTDAKTYENQSKEFLTQAKQSFEKNSQSGFLATYDDTTVDHHTLTDASKTGGFEAISRYIEEQISSGADIDLALLGRSYSVTETYIKVAGKFFLLKLGNYVYPVIQLLIRAITLDQLLKGNRFQSIDASRKKSISLDPLSDAQAKLTEKQVENADFQLVLAMVKSGAISPEDGAKLLGRDKWFDSEKLETQTDAGFTFSENTDLESKKKVLMSKQFEQTSHVCGDLDSLVELGAWTKKEKEVYASIEEAFVSQFFSSYEDRVNEALNQISKKGINKADAIDTIWGVLEKELGSKFPEETAKAWKETISKAWDAGQDINNPNSKTNPLRIQANKDILDFFDKGYKFDIGKQFNRKDDINKIENAIREAVESGSTDQVIRRLQDELLGPAQKEKPGKKKEGETPTIIDPKAKLRSKLDDIVRGQILRSRNFSRTERFEQIGIKRLEIVAVIDDHTSYICKNMNGKTVEVRTCVNYVREFLADDPTREYFWKDRQNPSESELRQFDIASKSGDEITSLLRNQMPPYHAGGCRTTVVASFKSETRKVS</sequence>
<evidence type="ECO:0000313" key="2">
    <source>
        <dbReference type="EMBL" id="EKR55633.1"/>
    </source>
</evidence>
<proteinExistence type="predicted"/>
<dbReference type="Proteomes" id="UP000001340">
    <property type="component" value="Unassembled WGS sequence"/>
</dbReference>
<dbReference type="AlphaFoldDB" id="A0A0E2D838"/>